<evidence type="ECO:0000313" key="3">
    <source>
        <dbReference type="Proteomes" id="UP001284601"/>
    </source>
</evidence>
<evidence type="ECO:0000256" key="1">
    <source>
        <dbReference type="SAM" id="Phobius"/>
    </source>
</evidence>
<dbReference type="EMBL" id="JAWSTH010000013">
    <property type="protein sequence ID" value="MDW5594168.1"/>
    <property type="molecule type" value="Genomic_DNA"/>
</dbReference>
<dbReference type="RefSeq" id="WP_318596425.1">
    <property type="nucleotide sequence ID" value="NZ_JAWSTH010000013.1"/>
</dbReference>
<dbReference type="PANTHER" id="PTHR35335">
    <property type="entry name" value="UPF0716 PROTEIN FXSA"/>
    <property type="match status" value="1"/>
</dbReference>
<keyword evidence="1" id="KW-0812">Transmembrane</keyword>
<dbReference type="Pfam" id="PF04186">
    <property type="entry name" value="FxsA"/>
    <property type="match status" value="1"/>
</dbReference>
<keyword evidence="1" id="KW-0472">Membrane</keyword>
<keyword evidence="3" id="KW-1185">Reference proteome</keyword>
<proteinExistence type="predicted"/>
<organism evidence="2 3">
    <name type="scientific">Conexibacter stalactiti</name>
    <dbReference type="NCBI Taxonomy" id="1940611"/>
    <lineage>
        <taxon>Bacteria</taxon>
        <taxon>Bacillati</taxon>
        <taxon>Actinomycetota</taxon>
        <taxon>Thermoleophilia</taxon>
        <taxon>Solirubrobacterales</taxon>
        <taxon>Conexibacteraceae</taxon>
        <taxon>Conexibacter</taxon>
    </lineage>
</organism>
<dbReference type="InterPro" id="IPR007313">
    <property type="entry name" value="FxsA"/>
</dbReference>
<accession>A0ABU4HLJ5</accession>
<dbReference type="Proteomes" id="UP001284601">
    <property type="component" value="Unassembled WGS sequence"/>
</dbReference>
<protein>
    <submittedName>
        <fullName evidence="2">FxsA family protein</fullName>
    </submittedName>
</protein>
<feature type="transmembrane region" description="Helical" evidence="1">
    <location>
        <begin position="76"/>
        <end position="101"/>
    </location>
</feature>
<comment type="caution">
    <text evidence="2">The sequence shown here is derived from an EMBL/GenBank/DDBJ whole genome shotgun (WGS) entry which is preliminary data.</text>
</comment>
<name>A0ABU4HLJ5_9ACTN</name>
<evidence type="ECO:0000313" key="2">
    <source>
        <dbReference type="EMBL" id="MDW5594168.1"/>
    </source>
</evidence>
<dbReference type="NCBIfam" id="NF008528">
    <property type="entry name" value="PRK11463.1-2"/>
    <property type="match status" value="1"/>
</dbReference>
<sequence>MFILLLLLLILVPIAELYVIIQVGQAIGALPTIALLIFSSILGTILLKSQGRLAWRRFRAAVAAGRPPTREVVDGALVIFGGSLLIVPGFISDVFGLFLLLPPTRVAVRKLLLSGARGRMLMAAASFGGAARARARQDYDVDSTAHDVDRPGPGPLPRA</sequence>
<reference evidence="3" key="1">
    <citation type="submission" date="2023-07" db="EMBL/GenBank/DDBJ databases">
        <title>Conexibacter stalactiti sp. nov., isolated from stalactites in a lava cave and emended description of the genus Conexibacter.</title>
        <authorList>
            <person name="Lee S.D."/>
        </authorList>
    </citation>
    <scope>NUCLEOTIDE SEQUENCE [LARGE SCALE GENOMIC DNA]</scope>
    <source>
        <strain evidence="3">KCTC 39840</strain>
    </source>
</reference>
<dbReference type="PANTHER" id="PTHR35335:SF1">
    <property type="entry name" value="UPF0716 PROTEIN FXSA"/>
    <property type="match status" value="1"/>
</dbReference>
<gene>
    <name evidence="2" type="ORF">R7226_07470</name>
</gene>
<feature type="transmembrane region" description="Helical" evidence="1">
    <location>
        <begin position="27"/>
        <end position="47"/>
    </location>
</feature>
<keyword evidence="1" id="KW-1133">Transmembrane helix</keyword>